<keyword evidence="8" id="KW-1185">Reference proteome</keyword>
<keyword evidence="3 6" id="KW-1133">Transmembrane helix</keyword>
<evidence type="ECO:0000256" key="6">
    <source>
        <dbReference type="SAM" id="Phobius"/>
    </source>
</evidence>
<dbReference type="EnsemblMetazoa" id="CJA28964.1">
    <property type="protein sequence ID" value="CJA28964.1"/>
    <property type="gene ID" value="WBGene00184538"/>
</dbReference>
<dbReference type="AlphaFoldDB" id="A0A8R1E9J9"/>
<protein>
    <submittedName>
        <fullName evidence="7">Uncharacterized protein</fullName>
    </submittedName>
</protein>
<sequence length="204" mass="23331">MKKGLKTAGLVVAVVELILCALAVYGLFRNFHLFGSNYLIWFLLGVISVFIILIAIALFVYAIKSENARWLIPHLSAQIFLVIFLILVAIIVAILLLFGAYRGIRNLLGVSNYYMSDDATFLLGIMIIVIYLLVALLELFFLYIVYRLYKHLCHYESIANQEENRAKWQVVGDFPKDNKHGSPSMGDQYPYGDDRRIDNNWTTQ</sequence>
<organism evidence="7 8">
    <name type="scientific">Caenorhabditis japonica</name>
    <dbReference type="NCBI Taxonomy" id="281687"/>
    <lineage>
        <taxon>Eukaryota</taxon>
        <taxon>Metazoa</taxon>
        <taxon>Ecdysozoa</taxon>
        <taxon>Nematoda</taxon>
        <taxon>Chromadorea</taxon>
        <taxon>Rhabditida</taxon>
        <taxon>Rhabditina</taxon>
        <taxon>Rhabditomorpha</taxon>
        <taxon>Rhabditoidea</taxon>
        <taxon>Rhabditidae</taxon>
        <taxon>Peloderinae</taxon>
        <taxon>Caenorhabditis</taxon>
    </lineage>
</organism>
<dbReference type="GO" id="GO:0012505">
    <property type="term" value="C:endomembrane system"/>
    <property type="evidence" value="ECO:0007669"/>
    <property type="project" value="UniProtKB-SubCell"/>
</dbReference>
<proteinExistence type="predicted"/>
<evidence type="ECO:0000313" key="7">
    <source>
        <dbReference type="EnsemblMetazoa" id="CJA28964.1"/>
    </source>
</evidence>
<dbReference type="GO" id="GO:0005765">
    <property type="term" value="C:lysosomal membrane"/>
    <property type="evidence" value="ECO:0007669"/>
    <property type="project" value="TreeGrafter"/>
</dbReference>
<evidence type="ECO:0000256" key="4">
    <source>
        <dbReference type="ARBA" id="ARBA00023136"/>
    </source>
</evidence>
<reference evidence="8" key="1">
    <citation type="submission" date="2010-08" db="EMBL/GenBank/DDBJ databases">
        <authorList>
            <consortium name="Caenorhabditis japonica Sequencing Consortium"/>
            <person name="Wilson R.K."/>
        </authorList>
    </citation>
    <scope>NUCLEOTIDE SEQUENCE [LARGE SCALE GENOMIC DNA]</scope>
    <source>
        <strain evidence="8">DF5081</strain>
    </source>
</reference>
<accession>A0A8R1E9J9</accession>
<evidence type="ECO:0000256" key="3">
    <source>
        <dbReference type="ARBA" id="ARBA00022989"/>
    </source>
</evidence>
<evidence type="ECO:0000256" key="2">
    <source>
        <dbReference type="ARBA" id="ARBA00022692"/>
    </source>
</evidence>
<comment type="subcellular location">
    <subcellularLocation>
        <location evidence="1">Endomembrane system</location>
        <topology evidence="1">Multi-pass membrane protein</topology>
    </subcellularLocation>
</comment>
<dbReference type="InterPro" id="IPR051115">
    <property type="entry name" value="LAPTM_transporter"/>
</dbReference>
<feature type="transmembrane region" description="Helical" evidence="6">
    <location>
        <begin position="75"/>
        <end position="101"/>
    </location>
</feature>
<feature type="region of interest" description="Disordered" evidence="5">
    <location>
        <begin position="174"/>
        <end position="194"/>
    </location>
</feature>
<evidence type="ECO:0000313" key="8">
    <source>
        <dbReference type="Proteomes" id="UP000005237"/>
    </source>
</evidence>
<keyword evidence="2 6" id="KW-0812">Transmembrane</keyword>
<dbReference type="PANTHER" id="PTHR12479">
    <property type="entry name" value="LYSOSOMAL-ASSOCIATED TRANSMEMBRANE PROTEIN"/>
    <property type="match status" value="1"/>
</dbReference>
<dbReference type="Proteomes" id="UP000005237">
    <property type="component" value="Unassembled WGS sequence"/>
</dbReference>
<feature type="transmembrane region" description="Helical" evidence="6">
    <location>
        <begin position="40"/>
        <end position="63"/>
    </location>
</feature>
<name>A0A8R1E9J9_CAEJA</name>
<evidence type="ECO:0000256" key="5">
    <source>
        <dbReference type="SAM" id="MobiDB-lite"/>
    </source>
</evidence>
<feature type="transmembrane region" description="Helical" evidence="6">
    <location>
        <begin position="7"/>
        <end position="28"/>
    </location>
</feature>
<evidence type="ECO:0000256" key="1">
    <source>
        <dbReference type="ARBA" id="ARBA00004127"/>
    </source>
</evidence>
<feature type="transmembrane region" description="Helical" evidence="6">
    <location>
        <begin position="121"/>
        <end position="146"/>
    </location>
</feature>
<dbReference type="PANTHER" id="PTHR12479:SF19">
    <property type="entry name" value="MARVEL DOMAIN-CONTAINING PROTEIN"/>
    <property type="match status" value="1"/>
</dbReference>
<reference evidence="7" key="2">
    <citation type="submission" date="2022-06" db="UniProtKB">
        <authorList>
            <consortium name="EnsemblMetazoa"/>
        </authorList>
    </citation>
    <scope>IDENTIFICATION</scope>
    <source>
        <strain evidence="7">DF5081</strain>
    </source>
</reference>
<keyword evidence="4 6" id="KW-0472">Membrane</keyword>